<dbReference type="InterPro" id="IPR028350">
    <property type="entry name" value="DNAC/IstB-like"/>
</dbReference>
<dbReference type="PANTHER" id="PTHR30050:SF4">
    <property type="entry name" value="ATP-BINDING PROTEIN RV3427C IN INSERTION SEQUENCE-RELATED"/>
    <property type="match status" value="1"/>
</dbReference>
<dbReference type="EMBL" id="JAIQ01000122">
    <property type="protein sequence ID" value="KLD98492.1"/>
    <property type="molecule type" value="Genomic_DNA"/>
</dbReference>
<dbReference type="NCBIfam" id="NF006616">
    <property type="entry name" value="PRK09183.1"/>
    <property type="match status" value="1"/>
</dbReference>
<name>A0A0G9K2R2_9BACT</name>
<dbReference type="SUPFAM" id="SSF52540">
    <property type="entry name" value="P-loop containing nucleoside triphosphate hydrolases"/>
    <property type="match status" value="1"/>
</dbReference>
<dbReference type="InterPro" id="IPR003593">
    <property type="entry name" value="AAA+_ATPase"/>
</dbReference>
<accession>A0A0G9K2R2</accession>
<gene>
    <name evidence="5" type="ORF">AA20_08715</name>
</gene>
<comment type="caution">
    <text evidence="5">The sequence shown here is derived from an EMBL/GenBank/DDBJ whole genome shotgun (WGS) entry which is preliminary data.</text>
</comment>
<dbReference type="PATRIC" id="fig|1447256.3.peg.1702"/>
<dbReference type="PANTHER" id="PTHR30050">
    <property type="entry name" value="CHROMOSOMAL REPLICATION INITIATOR PROTEIN DNAA"/>
    <property type="match status" value="1"/>
</dbReference>
<evidence type="ECO:0000313" key="5">
    <source>
        <dbReference type="EMBL" id="KLD98492.1"/>
    </source>
</evidence>
<dbReference type="GO" id="GO:0005524">
    <property type="term" value="F:ATP binding"/>
    <property type="evidence" value="ECO:0007669"/>
    <property type="project" value="UniProtKB-KW"/>
</dbReference>
<dbReference type="InterPro" id="IPR027417">
    <property type="entry name" value="P-loop_NTPase"/>
</dbReference>
<dbReference type="Pfam" id="PF01695">
    <property type="entry name" value="IstB_IS21"/>
    <property type="match status" value="1"/>
</dbReference>
<protein>
    <submittedName>
        <fullName evidence="5">Transposase IS100</fullName>
    </submittedName>
</protein>
<feature type="domain" description="AAA+ ATPase" evidence="4">
    <location>
        <begin position="99"/>
        <end position="233"/>
    </location>
</feature>
<evidence type="ECO:0000256" key="1">
    <source>
        <dbReference type="ARBA" id="ARBA00008059"/>
    </source>
</evidence>
<proteinExistence type="inferred from homology"/>
<evidence type="ECO:0000259" key="4">
    <source>
        <dbReference type="SMART" id="SM00382"/>
    </source>
</evidence>
<organism evidence="5 6">
    <name type="scientific">Aliarcobacter butzleri L348</name>
    <dbReference type="NCBI Taxonomy" id="1447256"/>
    <lineage>
        <taxon>Bacteria</taxon>
        <taxon>Pseudomonadati</taxon>
        <taxon>Campylobacterota</taxon>
        <taxon>Epsilonproteobacteria</taxon>
        <taxon>Campylobacterales</taxon>
        <taxon>Arcobacteraceae</taxon>
        <taxon>Aliarcobacter</taxon>
    </lineage>
</organism>
<dbReference type="Gene3D" id="3.40.50.300">
    <property type="entry name" value="P-loop containing nucleotide triphosphate hydrolases"/>
    <property type="match status" value="1"/>
</dbReference>
<evidence type="ECO:0000313" key="6">
    <source>
        <dbReference type="Proteomes" id="UP000035514"/>
    </source>
</evidence>
<dbReference type="PIRSF" id="PIRSF003073">
    <property type="entry name" value="DNAC_TnpB_IstB"/>
    <property type="match status" value="1"/>
</dbReference>
<dbReference type="SMART" id="SM00382">
    <property type="entry name" value="AAA"/>
    <property type="match status" value="1"/>
</dbReference>
<dbReference type="InterPro" id="IPR047661">
    <property type="entry name" value="IstB"/>
</dbReference>
<dbReference type="InterPro" id="IPR002611">
    <property type="entry name" value="IstB_ATP-bd"/>
</dbReference>
<keyword evidence="2" id="KW-0547">Nucleotide-binding</keyword>
<comment type="similarity">
    <text evidence="1">Belongs to the IS21/IS1162 putative ATP-binding protein family.</text>
</comment>
<dbReference type="NCBIfam" id="NF038214">
    <property type="entry name" value="IS21_help_AAA"/>
    <property type="match status" value="1"/>
</dbReference>
<dbReference type="Proteomes" id="UP000035514">
    <property type="component" value="Unassembled WGS sequence"/>
</dbReference>
<keyword evidence="3" id="KW-0067">ATP-binding</keyword>
<reference evidence="5 6" key="1">
    <citation type="submission" date="2014-01" db="EMBL/GenBank/DDBJ databases">
        <title>Development of a Comparative Genomic Fingerprinting Assay for High Resolution Genotyping of Arcobacter butzleri.</title>
        <authorList>
            <person name="Webb A.L."/>
            <person name="Inglis G.D."/>
            <person name="Kruczkiewicz P."/>
            <person name="Selinger L.B."/>
            <person name="Taboada E.N."/>
        </authorList>
    </citation>
    <scope>NUCLEOTIDE SEQUENCE [LARGE SCALE GENOMIC DNA]</scope>
    <source>
        <strain evidence="5 6">L348</strain>
    </source>
</reference>
<dbReference type="CDD" id="cd00009">
    <property type="entry name" value="AAA"/>
    <property type="match status" value="1"/>
</dbReference>
<dbReference type="RefSeq" id="WP_046997011.1">
    <property type="nucleotide sequence ID" value="NZ_JAIQ01000122.1"/>
</dbReference>
<sequence length="272" mass="31001">MELNDEIVNLCKSFKLSTVAQEYHTIASTAAKESWQYVQFLHELLKLDSDNRMDRSKSVLTKLASFPAIKTLEQFDYTFSVGVNRKQIEELASLAFIKKHENIILLGQCGVGKTHLAIALAYKAVQHRYKAKFTTIAELLSNANRAKKERKYDAFLKSITNPSVLVIDEIGYFNMNKEEANHFFQIISKRYEKGSTILTSNLVFSKWTQVFAGDKIVTTAILDRVLHHSHIINIQGDSYRLKEKKDQGIINSDIYKFGAKSSNKSVEKIEVV</sequence>
<evidence type="ECO:0000256" key="3">
    <source>
        <dbReference type="ARBA" id="ARBA00022840"/>
    </source>
</evidence>
<evidence type="ECO:0000256" key="2">
    <source>
        <dbReference type="ARBA" id="ARBA00022741"/>
    </source>
</evidence>
<dbReference type="GO" id="GO:0006260">
    <property type="term" value="P:DNA replication"/>
    <property type="evidence" value="ECO:0007669"/>
    <property type="project" value="TreeGrafter"/>
</dbReference>
<dbReference type="AlphaFoldDB" id="A0A0G9K2R2"/>